<dbReference type="AlphaFoldDB" id="A0A7D8YW02"/>
<name>A0A7D8YW02_VANHU</name>
<feature type="region of interest" description="Disordered" evidence="1">
    <location>
        <begin position="78"/>
        <end position="107"/>
    </location>
</feature>
<proteinExistence type="predicted"/>
<feature type="compositionally biased region" description="Polar residues" evidence="1">
    <location>
        <begin position="91"/>
        <end position="104"/>
    </location>
</feature>
<feature type="region of interest" description="Disordered" evidence="1">
    <location>
        <begin position="120"/>
        <end position="143"/>
    </location>
</feature>
<evidence type="ECO:0000313" key="3">
    <source>
        <dbReference type="Proteomes" id="UP000473826"/>
    </source>
</evidence>
<feature type="compositionally biased region" description="Low complexity" evidence="1">
    <location>
        <begin position="182"/>
        <end position="193"/>
    </location>
</feature>
<feature type="compositionally biased region" description="Pro residues" evidence="1">
    <location>
        <begin position="124"/>
        <end position="134"/>
    </location>
</feature>
<feature type="compositionally biased region" description="Polar residues" evidence="1">
    <location>
        <begin position="228"/>
        <end position="243"/>
    </location>
</feature>
<accession>A0A7D8YW02</accession>
<feature type="region of interest" description="Disordered" evidence="1">
    <location>
        <begin position="179"/>
        <end position="277"/>
    </location>
</feature>
<feature type="region of interest" description="Disordered" evidence="1">
    <location>
        <begin position="532"/>
        <end position="590"/>
    </location>
</feature>
<evidence type="ECO:0000313" key="2">
    <source>
        <dbReference type="EMBL" id="TXT04879.1"/>
    </source>
</evidence>
<evidence type="ECO:0000256" key="1">
    <source>
        <dbReference type="SAM" id="MobiDB-lite"/>
    </source>
</evidence>
<dbReference type="EMBL" id="QKWK01000013">
    <property type="protein sequence ID" value="TXT04879.1"/>
    <property type="molecule type" value="Genomic_DNA"/>
</dbReference>
<protein>
    <submittedName>
        <fullName evidence="2">Uncharacterized protein</fullName>
    </submittedName>
</protein>
<dbReference type="Pfam" id="PF08737">
    <property type="entry name" value="Rgp1"/>
    <property type="match status" value="1"/>
</dbReference>
<dbReference type="PANTHER" id="PTHR12507">
    <property type="entry name" value="REDUCED GROWTH PHENOTYPE 1 RGP1, YEAST -RELATED"/>
    <property type="match status" value="1"/>
</dbReference>
<gene>
    <name evidence="2" type="ORF">VHUM_03962</name>
</gene>
<comment type="caution">
    <text evidence="2">The sequence shown here is derived from an EMBL/GenBank/DDBJ whole genome shotgun (WGS) entry which is preliminary data.</text>
</comment>
<dbReference type="OrthoDB" id="1918at2759"/>
<dbReference type="Proteomes" id="UP000473826">
    <property type="component" value="Unassembled WGS sequence"/>
</dbReference>
<keyword evidence="3" id="KW-1185">Reference proteome</keyword>
<reference evidence="2 3" key="1">
    <citation type="journal article" date="2019" name="PLoS Genet.">
        <title>Convergent evolution of linked mating-type loci in basidiomycete fungi.</title>
        <authorList>
            <person name="Sun S."/>
            <person name="Coelho M.A."/>
            <person name="Heitman J."/>
            <person name="Nowrousian M."/>
        </authorList>
    </citation>
    <scope>NUCLEOTIDE SEQUENCE [LARGE SCALE GENOMIC DNA]</scope>
    <source>
        <strain evidence="2 3">CBS 4282</strain>
    </source>
</reference>
<dbReference type="InterPro" id="IPR014848">
    <property type="entry name" value="Rgp1"/>
</dbReference>
<organism evidence="2 3">
    <name type="scientific">Vanrija humicola</name>
    <name type="common">Yeast</name>
    <name type="synonym">Cryptococcus humicola</name>
    <dbReference type="NCBI Taxonomy" id="5417"/>
    <lineage>
        <taxon>Eukaryota</taxon>
        <taxon>Fungi</taxon>
        <taxon>Dikarya</taxon>
        <taxon>Basidiomycota</taxon>
        <taxon>Agaricomycotina</taxon>
        <taxon>Tremellomycetes</taxon>
        <taxon>Trichosporonales</taxon>
        <taxon>Trichosporonaceae</taxon>
        <taxon>Vanrija</taxon>
    </lineage>
</organism>
<sequence>MFSIASPTTAAFDPEDPHLEVIVTPSASAFYAGETFSAVITLRNTRVPIHSATPNVTDTNTGVAAGGLGLLPGAKAPSPGSIWRGDHARRSSVNTHTRRSQSLALSKGVISPQEMVWALSGGNEPPPSPLPPALPTRRSAGIPISHPHARKISVASTSFMTSPDPTPTISVDEAGALAEAAGPSRSGSTRVSPSPSPSLPDVAEEPHSAPQRQQLRIALPPPNGRVPSPTSSVSDAGSDSARQASFPRMSHSRSPTYHNAGGLLSPPPQHPSARNRPPVGVTNVLWGYTRLVARFAPSTQHIPPDPLLPLRAQLLHQPVGSGSLAPSDASKPGGSRWAFNFGTGAIGQATQPSLTGSLFGLAKGLVMGGTGGSLEEERKRVWNTQELPVLETTRSLMGVDIKLAEGESRDFLYTLPLPVNLPPAFKGKAIRFSYDLIVSLNVALPGGRKQRAKEISIPIRVWPHVTLGQPLRAYDVLKPVIQNTETGNVVEQRQAVSSAARTIRPDVVHEPPRLKADSLGAYAQRLLQTLEPAGDGVPRVPPSPSTAFSPLEPLSPTRGPGLKSPGLPRTPSNSHFLLAPNASPMGQRRARATSFVAGDDELVEEGQQSGEAVEILSRHSPKGGLCDTL</sequence>
<feature type="region of interest" description="Disordered" evidence="1">
    <location>
        <begin position="605"/>
        <end position="629"/>
    </location>
</feature>